<dbReference type="InterPro" id="IPR004839">
    <property type="entry name" value="Aminotransferase_I/II_large"/>
</dbReference>
<dbReference type="AlphaFoldDB" id="A0A1G8G9X7"/>
<gene>
    <name evidence="6" type="ORF">SAMN05421818_12422</name>
</gene>
<comment type="similarity">
    <text evidence="1">Belongs to the class-II pyridoxal-phosphate-dependent aminotransferase family. Histidinol-phosphate aminotransferase subfamily.</text>
</comment>
<evidence type="ECO:0000259" key="5">
    <source>
        <dbReference type="Pfam" id="PF00155"/>
    </source>
</evidence>
<evidence type="ECO:0000256" key="4">
    <source>
        <dbReference type="ARBA" id="ARBA00022898"/>
    </source>
</evidence>
<dbReference type="EMBL" id="FNDQ01000024">
    <property type="protein sequence ID" value="SDH91187.1"/>
    <property type="molecule type" value="Genomic_DNA"/>
</dbReference>
<keyword evidence="2 6" id="KW-0032">Aminotransferase</keyword>
<proteinExistence type="inferred from homology"/>
<dbReference type="STRING" id="702745.SAMN05421818_12422"/>
<reference evidence="7" key="1">
    <citation type="submission" date="2016-10" db="EMBL/GenBank/DDBJ databases">
        <authorList>
            <person name="Varghese N."/>
            <person name="Submissions S."/>
        </authorList>
    </citation>
    <scope>NUCLEOTIDE SEQUENCE [LARGE SCALE GENOMIC DNA]</scope>
    <source>
        <strain evidence="7">DSM 23313</strain>
    </source>
</reference>
<name>A0A1G8G9X7_9FLAO</name>
<dbReference type="PANTHER" id="PTHR43643:SF3">
    <property type="entry name" value="HISTIDINOL-PHOSPHATE AMINOTRANSFERASE"/>
    <property type="match status" value="1"/>
</dbReference>
<keyword evidence="4" id="KW-0663">Pyridoxal phosphate</keyword>
<dbReference type="Pfam" id="PF00155">
    <property type="entry name" value="Aminotran_1_2"/>
    <property type="match status" value="1"/>
</dbReference>
<dbReference type="Gene3D" id="3.90.1150.10">
    <property type="entry name" value="Aspartate Aminotransferase, domain 1"/>
    <property type="match status" value="1"/>
</dbReference>
<evidence type="ECO:0000256" key="3">
    <source>
        <dbReference type="ARBA" id="ARBA00022679"/>
    </source>
</evidence>
<dbReference type="PANTHER" id="PTHR43643">
    <property type="entry name" value="HISTIDINOL-PHOSPHATE AMINOTRANSFERASE 2"/>
    <property type="match status" value="1"/>
</dbReference>
<dbReference type="InterPro" id="IPR015422">
    <property type="entry name" value="PyrdxlP-dep_Trfase_small"/>
</dbReference>
<dbReference type="InterPro" id="IPR050106">
    <property type="entry name" value="HistidinolP_aminotransfase"/>
</dbReference>
<dbReference type="CDD" id="cd00609">
    <property type="entry name" value="AAT_like"/>
    <property type="match status" value="1"/>
</dbReference>
<dbReference type="SUPFAM" id="SSF53383">
    <property type="entry name" value="PLP-dependent transferases"/>
    <property type="match status" value="1"/>
</dbReference>
<keyword evidence="3 6" id="KW-0808">Transferase</keyword>
<dbReference type="Proteomes" id="UP000243588">
    <property type="component" value="Unassembled WGS sequence"/>
</dbReference>
<feature type="domain" description="Aminotransferase class I/classII large" evidence="5">
    <location>
        <begin position="48"/>
        <end position="376"/>
    </location>
</feature>
<evidence type="ECO:0000256" key="1">
    <source>
        <dbReference type="ARBA" id="ARBA00007970"/>
    </source>
</evidence>
<keyword evidence="7" id="KW-1185">Reference proteome</keyword>
<evidence type="ECO:0000313" key="6">
    <source>
        <dbReference type="EMBL" id="SDH91187.1"/>
    </source>
</evidence>
<organism evidence="6 7">
    <name type="scientific">Myroides phaeus</name>
    <dbReference type="NCBI Taxonomy" id="702745"/>
    <lineage>
        <taxon>Bacteria</taxon>
        <taxon>Pseudomonadati</taxon>
        <taxon>Bacteroidota</taxon>
        <taxon>Flavobacteriia</taxon>
        <taxon>Flavobacteriales</taxon>
        <taxon>Flavobacteriaceae</taxon>
        <taxon>Myroides</taxon>
    </lineage>
</organism>
<dbReference type="GO" id="GO:0008483">
    <property type="term" value="F:transaminase activity"/>
    <property type="evidence" value="ECO:0007669"/>
    <property type="project" value="UniProtKB-KW"/>
</dbReference>
<dbReference type="GO" id="GO:0030170">
    <property type="term" value="F:pyridoxal phosphate binding"/>
    <property type="evidence" value="ECO:0007669"/>
    <property type="project" value="InterPro"/>
</dbReference>
<protein>
    <submittedName>
        <fullName evidence="6">Histidinol-phosphate aminotransferase</fullName>
    </submittedName>
</protein>
<evidence type="ECO:0000256" key="2">
    <source>
        <dbReference type="ARBA" id="ARBA00022576"/>
    </source>
</evidence>
<sequence>MNRRDILKLSGTLFAGAIFTRGLAATQTLESIAELGLPTTVDKTPLYLHYNENSLGLSKKAQQAIIDIIPSANRYPDAYIEELQQTIADSYQMKTSQVTLGVGSSDVIRAIINKLGVQALQKGQKIQFITPNPTFFLAADHAEGIGIPVVMVPLNEKYEMDLNKMKQAADNFDGLSICYLCNPNNPTGTLTSSASIEKWVKTANADKTFFMVDEAYAEYITDPSFVSGTQFVQEGMDNVIVLRTFSKIFAMAGMRVGYGLATEKLTKELATFMSILNINITAAVAGIASLKDKQFLADSLAMNSNSLAITTSTLDALGLEYLPSQGNFVFHKITGDPQKYMERMEEAGILVGRPFPPLTQWSRVSLGTPEEMTRFTATLKDFRKKGWV</sequence>
<dbReference type="InterPro" id="IPR015424">
    <property type="entry name" value="PyrdxlP-dep_Trfase"/>
</dbReference>
<dbReference type="InterPro" id="IPR015421">
    <property type="entry name" value="PyrdxlP-dep_Trfase_major"/>
</dbReference>
<dbReference type="RefSeq" id="WP_090410168.1">
    <property type="nucleotide sequence ID" value="NZ_FNDQ01000024.1"/>
</dbReference>
<evidence type="ECO:0000313" key="7">
    <source>
        <dbReference type="Proteomes" id="UP000243588"/>
    </source>
</evidence>
<accession>A0A1G8G9X7</accession>
<dbReference type="Gene3D" id="3.40.640.10">
    <property type="entry name" value="Type I PLP-dependent aspartate aminotransferase-like (Major domain)"/>
    <property type="match status" value="1"/>
</dbReference>